<dbReference type="SUPFAM" id="SSF46785">
    <property type="entry name" value="Winged helix' DNA-binding domain"/>
    <property type="match status" value="1"/>
</dbReference>
<dbReference type="InterPro" id="IPR011711">
    <property type="entry name" value="GntR_C"/>
</dbReference>
<sequence length="249" mass="27431">MAGDSAERAQDGGDRYRPGYELVAERLLQHIAEQNLHPGDRLPTEQGLAELLGTTRNQMREAVKVLAAIGRLSVRRGAGIFVAADKTLAEEELAHFQPTDMAHVSMLLDFRRLIEAETARRAASLATPIQVRAIRESAAESLRAGTEMDVQGFANADKQFHDAVAIAADNIFLQADVVNVRRFAAQTDTLLFHGDVPGSLEVAGRQHVAIADAIAEGDPDRAVQLMIAHIDTTQRQFERKIRNRMFKMD</sequence>
<dbReference type="SMART" id="SM00345">
    <property type="entry name" value="HTH_GNTR"/>
    <property type="match status" value="1"/>
</dbReference>
<dbReference type="SMART" id="SM00895">
    <property type="entry name" value="FCD"/>
    <property type="match status" value="1"/>
</dbReference>
<accession>A0A7W9NJU2</accession>
<comment type="caution">
    <text evidence="5">The sequence shown here is derived from an EMBL/GenBank/DDBJ whole genome shotgun (WGS) entry which is preliminary data.</text>
</comment>
<organism evidence="5 6">
    <name type="scientific">Kutzneria kofuensis</name>
    <dbReference type="NCBI Taxonomy" id="103725"/>
    <lineage>
        <taxon>Bacteria</taxon>
        <taxon>Bacillati</taxon>
        <taxon>Actinomycetota</taxon>
        <taxon>Actinomycetes</taxon>
        <taxon>Pseudonocardiales</taxon>
        <taxon>Pseudonocardiaceae</taxon>
        <taxon>Kutzneria</taxon>
    </lineage>
</organism>
<dbReference type="EMBL" id="JACHIR010000001">
    <property type="protein sequence ID" value="MBB5895987.1"/>
    <property type="molecule type" value="Genomic_DNA"/>
</dbReference>
<dbReference type="PANTHER" id="PTHR43537">
    <property type="entry name" value="TRANSCRIPTIONAL REGULATOR, GNTR FAMILY"/>
    <property type="match status" value="1"/>
</dbReference>
<dbReference type="Proteomes" id="UP000585638">
    <property type="component" value="Unassembled WGS sequence"/>
</dbReference>
<dbReference type="GO" id="GO:0003677">
    <property type="term" value="F:DNA binding"/>
    <property type="evidence" value="ECO:0007669"/>
    <property type="project" value="UniProtKB-KW"/>
</dbReference>
<dbReference type="RefSeq" id="WP_184867704.1">
    <property type="nucleotide sequence ID" value="NZ_BAAAWY010000041.1"/>
</dbReference>
<dbReference type="PROSITE" id="PS50949">
    <property type="entry name" value="HTH_GNTR"/>
    <property type="match status" value="1"/>
</dbReference>
<keyword evidence="2 5" id="KW-0238">DNA-binding</keyword>
<dbReference type="Gene3D" id="1.20.120.530">
    <property type="entry name" value="GntR ligand-binding domain-like"/>
    <property type="match status" value="1"/>
</dbReference>
<dbReference type="SUPFAM" id="SSF48008">
    <property type="entry name" value="GntR ligand-binding domain-like"/>
    <property type="match status" value="1"/>
</dbReference>
<dbReference type="InterPro" id="IPR036388">
    <property type="entry name" value="WH-like_DNA-bd_sf"/>
</dbReference>
<evidence type="ECO:0000256" key="1">
    <source>
        <dbReference type="ARBA" id="ARBA00023015"/>
    </source>
</evidence>
<keyword evidence="6" id="KW-1185">Reference proteome</keyword>
<dbReference type="PANTHER" id="PTHR43537:SF5">
    <property type="entry name" value="UXU OPERON TRANSCRIPTIONAL REGULATOR"/>
    <property type="match status" value="1"/>
</dbReference>
<dbReference type="InterPro" id="IPR008920">
    <property type="entry name" value="TF_FadR/GntR_C"/>
</dbReference>
<keyword evidence="1" id="KW-0805">Transcription regulation</keyword>
<dbReference type="InterPro" id="IPR000524">
    <property type="entry name" value="Tscrpt_reg_HTH_GntR"/>
</dbReference>
<dbReference type="AlphaFoldDB" id="A0A7W9NJU2"/>
<keyword evidence="3" id="KW-0804">Transcription</keyword>
<dbReference type="Pfam" id="PF00392">
    <property type="entry name" value="GntR"/>
    <property type="match status" value="1"/>
</dbReference>
<reference evidence="5 6" key="1">
    <citation type="submission" date="2020-08" db="EMBL/GenBank/DDBJ databases">
        <title>Sequencing the genomes of 1000 actinobacteria strains.</title>
        <authorList>
            <person name="Klenk H.-P."/>
        </authorList>
    </citation>
    <scope>NUCLEOTIDE SEQUENCE [LARGE SCALE GENOMIC DNA]</scope>
    <source>
        <strain evidence="5 6">DSM 43851</strain>
    </source>
</reference>
<dbReference type="InterPro" id="IPR036390">
    <property type="entry name" value="WH_DNA-bd_sf"/>
</dbReference>
<evidence type="ECO:0000313" key="5">
    <source>
        <dbReference type="EMBL" id="MBB5895987.1"/>
    </source>
</evidence>
<proteinExistence type="predicted"/>
<evidence type="ECO:0000256" key="2">
    <source>
        <dbReference type="ARBA" id="ARBA00023125"/>
    </source>
</evidence>
<evidence type="ECO:0000256" key="3">
    <source>
        <dbReference type="ARBA" id="ARBA00023163"/>
    </source>
</evidence>
<feature type="domain" description="HTH gntR-type" evidence="4">
    <location>
        <begin position="17"/>
        <end position="85"/>
    </location>
</feature>
<dbReference type="Gene3D" id="1.10.10.10">
    <property type="entry name" value="Winged helix-like DNA-binding domain superfamily/Winged helix DNA-binding domain"/>
    <property type="match status" value="1"/>
</dbReference>
<gene>
    <name evidence="5" type="ORF">BJ998_007183</name>
</gene>
<dbReference type="CDD" id="cd07377">
    <property type="entry name" value="WHTH_GntR"/>
    <property type="match status" value="1"/>
</dbReference>
<protein>
    <submittedName>
        <fullName evidence="5">DNA-binding FadR family transcriptional regulator</fullName>
    </submittedName>
</protein>
<dbReference type="GO" id="GO:0003700">
    <property type="term" value="F:DNA-binding transcription factor activity"/>
    <property type="evidence" value="ECO:0007669"/>
    <property type="project" value="InterPro"/>
</dbReference>
<name>A0A7W9NJU2_9PSEU</name>
<evidence type="ECO:0000259" key="4">
    <source>
        <dbReference type="PROSITE" id="PS50949"/>
    </source>
</evidence>
<evidence type="ECO:0000313" key="6">
    <source>
        <dbReference type="Proteomes" id="UP000585638"/>
    </source>
</evidence>
<dbReference type="Pfam" id="PF07729">
    <property type="entry name" value="FCD"/>
    <property type="match status" value="1"/>
</dbReference>